<proteinExistence type="inferred from homology"/>
<evidence type="ECO:0000256" key="5">
    <source>
        <dbReference type="ARBA" id="ARBA00022692"/>
    </source>
</evidence>
<keyword evidence="5 12" id="KW-0812">Transmembrane</keyword>
<dbReference type="InterPro" id="IPR008969">
    <property type="entry name" value="CarboxyPept-like_regulatory"/>
</dbReference>
<keyword evidence="7" id="KW-0408">Iron</keyword>
<evidence type="ECO:0000256" key="8">
    <source>
        <dbReference type="ARBA" id="ARBA00023065"/>
    </source>
</evidence>
<dbReference type="GO" id="GO:0015344">
    <property type="term" value="F:siderophore uptake transmembrane transporter activity"/>
    <property type="evidence" value="ECO:0007669"/>
    <property type="project" value="TreeGrafter"/>
</dbReference>
<dbReference type="EMBL" id="FOIR01000001">
    <property type="protein sequence ID" value="SEW01528.1"/>
    <property type="molecule type" value="Genomic_DNA"/>
</dbReference>
<evidence type="ECO:0000256" key="7">
    <source>
        <dbReference type="ARBA" id="ARBA00023004"/>
    </source>
</evidence>
<dbReference type="PROSITE" id="PS52016">
    <property type="entry name" value="TONB_DEPENDENT_REC_3"/>
    <property type="match status" value="1"/>
</dbReference>
<protein>
    <submittedName>
        <fullName evidence="17">Iron complex outermembrane recepter protein</fullName>
    </submittedName>
</protein>
<evidence type="ECO:0000256" key="4">
    <source>
        <dbReference type="ARBA" id="ARBA00022496"/>
    </source>
</evidence>
<evidence type="ECO:0000256" key="11">
    <source>
        <dbReference type="ARBA" id="ARBA00023237"/>
    </source>
</evidence>
<evidence type="ECO:0000256" key="10">
    <source>
        <dbReference type="ARBA" id="ARBA00023136"/>
    </source>
</evidence>
<dbReference type="GO" id="GO:0009279">
    <property type="term" value="C:cell outer membrane"/>
    <property type="evidence" value="ECO:0007669"/>
    <property type="project" value="UniProtKB-SubCell"/>
</dbReference>
<dbReference type="STRING" id="1267423.SAMN05216290_1247"/>
<name>A0A1I0NJ66_9BACT</name>
<dbReference type="PANTHER" id="PTHR32552:SF68">
    <property type="entry name" value="FERRICHROME OUTER MEMBRANE TRANSPORTER_PHAGE RECEPTOR"/>
    <property type="match status" value="1"/>
</dbReference>
<evidence type="ECO:0000256" key="6">
    <source>
        <dbReference type="ARBA" id="ARBA00022729"/>
    </source>
</evidence>
<evidence type="ECO:0000256" key="12">
    <source>
        <dbReference type="PROSITE-ProRule" id="PRU01360"/>
    </source>
</evidence>
<evidence type="ECO:0000256" key="2">
    <source>
        <dbReference type="ARBA" id="ARBA00022448"/>
    </source>
</evidence>
<feature type="domain" description="TonB-dependent receptor-like beta-barrel" evidence="15">
    <location>
        <begin position="341"/>
        <end position="775"/>
    </location>
</feature>
<dbReference type="SUPFAM" id="SSF49464">
    <property type="entry name" value="Carboxypeptidase regulatory domain-like"/>
    <property type="match status" value="1"/>
</dbReference>
<dbReference type="Gene3D" id="2.60.40.1120">
    <property type="entry name" value="Carboxypeptidase-like, regulatory domain"/>
    <property type="match status" value="1"/>
</dbReference>
<feature type="chain" id="PRO_5011514797" evidence="14">
    <location>
        <begin position="20"/>
        <end position="818"/>
    </location>
</feature>
<evidence type="ECO:0000313" key="17">
    <source>
        <dbReference type="EMBL" id="SEW01528.1"/>
    </source>
</evidence>
<keyword evidence="18" id="KW-1185">Reference proteome</keyword>
<dbReference type="InterPro" id="IPR039426">
    <property type="entry name" value="TonB-dep_rcpt-like"/>
</dbReference>
<evidence type="ECO:0000256" key="13">
    <source>
        <dbReference type="RuleBase" id="RU003357"/>
    </source>
</evidence>
<dbReference type="Proteomes" id="UP000199437">
    <property type="component" value="Unassembled WGS sequence"/>
</dbReference>
<keyword evidence="8" id="KW-0406">Ion transport</keyword>
<feature type="domain" description="TonB-dependent receptor plug" evidence="16">
    <location>
        <begin position="115"/>
        <end position="223"/>
    </location>
</feature>
<keyword evidence="4" id="KW-0410">Iron transport</keyword>
<dbReference type="Pfam" id="PF13715">
    <property type="entry name" value="CarbopepD_reg_2"/>
    <property type="match status" value="1"/>
</dbReference>
<dbReference type="InterPro" id="IPR037066">
    <property type="entry name" value="Plug_dom_sf"/>
</dbReference>
<dbReference type="InterPro" id="IPR000531">
    <property type="entry name" value="Beta-barrel_TonB"/>
</dbReference>
<evidence type="ECO:0000256" key="14">
    <source>
        <dbReference type="SAM" id="SignalP"/>
    </source>
</evidence>
<dbReference type="AlphaFoldDB" id="A0A1I0NJ66"/>
<organism evidence="17 18">
    <name type="scientific">Roseivirga pacifica</name>
    <dbReference type="NCBI Taxonomy" id="1267423"/>
    <lineage>
        <taxon>Bacteria</taxon>
        <taxon>Pseudomonadati</taxon>
        <taxon>Bacteroidota</taxon>
        <taxon>Cytophagia</taxon>
        <taxon>Cytophagales</taxon>
        <taxon>Roseivirgaceae</taxon>
        <taxon>Roseivirga</taxon>
    </lineage>
</organism>
<keyword evidence="2 12" id="KW-0813">Transport</keyword>
<keyword evidence="9 13" id="KW-0798">TonB box</keyword>
<keyword evidence="6 14" id="KW-0732">Signal</keyword>
<dbReference type="GeneID" id="99985979"/>
<dbReference type="InterPro" id="IPR012910">
    <property type="entry name" value="Plug_dom"/>
</dbReference>
<dbReference type="PANTHER" id="PTHR32552">
    <property type="entry name" value="FERRICHROME IRON RECEPTOR-RELATED"/>
    <property type="match status" value="1"/>
</dbReference>
<evidence type="ECO:0000256" key="9">
    <source>
        <dbReference type="ARBA" id="ARBA00023077"/>
    </source>
</evidence>
<evidence type="ECO:0000256" key="1">
    <source>
        <dbReference type="ARBA" id="ARBA00004571"/>
    </source>
</evidence>
<sequence>MKKLVWIALMLPIALAAKAQYVVKGTVRDASDNSVAYGASVVLKELNRGNSTNTQGEYSISNVPAGDYTIVISMIGYITKEQVVKVDGNETFNFNLNPSERSLGDVVVTGTRASENTPTTYTNVSKEEIEKQNLGQDMPFLLNFTPSVVVTSDAGAGVGYTGIRVRGSDPTRINVTINGIPVNDSESQGTFWVNMPDFASSTSDIQIQRGVGTSTNGAGAFGASLNILTNGVSREPSAKVGVSYGSFNTQRYNATFNTGLLNDHFAFEGRLSKIMSDGYIDRASSDLQSYYLSGEYLNNNTSIKFITFSGEEKTYQSWWGTPQARLENDEAGMQEVIANNGYTQEQADNLLNSGRTFNYYLYDNQTDNYGQDHYQLHLNQNFSANWNLHAGLHYTKGAGYYEEFRNDDDLADYGLNDVQIGSETITSTDLIRRRWLDNDFYGVTYDLHYSKSNIEATLGGAYNEYDGLHYGEVIWAEYASNGDIRHRYYESQSDKSDFNTYLKVNLQATDKLNVYGDVQIRAIDYRGLGVDNDQRVIDFDNQYTFFNPKFGAIYELAQNTSVYASFAIGNKEPNRSDIIDAAPGTEPKHETLNNLEVGFRKVTENVGLEVNYYLMDYKNQLVLTGDVNDVGGSIRTNVPDSYRMGVEVAANIKLAKKLYWNVNGTLSRNKIKAFEELIFDYGPAFDEYNEVRTEFEDTDISFSPSLIAGSQLSYRPTDGLELSFMSKYVGDQYLDNTSNEGRKIDAFFVNDIRINYGFDMKGFKQVNLNLLVNNVFNTMYESNGYTFGYFAGASYEVRENYLYPQAGTNFLLSLSLAF</sequence>
<gene>
    <name evidence="17" type="ORF">SAMN05216290_1247</name>
</gene>
<dbReference type="Pfam" id="PF07715">
    <property type="entry name" value="Plug"/>
    <property type="match status" value="1"/>
</dbReference>
<dbReference type="SUPFAM" id="SSF56935">
    <property type="entry name" value="Porins"/>
    <property type="match status" value="1"/>
</dbReference>
<keyword evidence="10 12" id="KW-0472">Membrane</keyword>
<dbReference type="RefSeq" id="WP_090257648.1">
    <property type="nucleotide sequence ID" value="NZ_FOIR01000001.1"/>
</dbReference>
<dbReference type="InterPro" id="IPR036942">
    <property type="entry name" value="Beta-barrel_TonB_sf"/>
</dbReference>
<comment type="similarity">
    <text evidence="12 13">Belongs to the TonB-dependent receptor family.</text>
</comment>
<keyword evidence="3 12" id="KW-1134">Transmembrane beta strand</keyword>
<evidence type="ECO:0000259" key="15">
    <source>
        <dbReference type="Pfam" id="PF00593"/>
    </source>
</evidence>
<evidence type="ECO:0000256" key="3">
    <source>
        <dbReference type="ARBA" id="ARBA00022452"/>
    </source>
</evidence>
<evidence type="ECO:0000259" key="16">
    <source>
        <dbReference type="Pfam" id="PF07715"/>
    </source>
</evidence>
<feature type="signal peptide" evidence="14">
    <location>
        <begin position="1"/>
        <end position="19"/>
    </location>
</feature>
<dbReference type="Pfam" id="PF00593">
    <property type="entry name" value="TonB_dep_Rec_b-barrel"/>
    <property type="match status" value="1"/>
</dbReference>
<evidence type="ECO:0000313" key="18">
    <source>
        <dbReference type="Proteomes" id="UP000199437"/>
    </source>
</evidence>
<dbReference type="Gene3D" id="2.170.130.10">
    <property type="entry name" value="TonB-dependent receptor, plug domain"/>
    <property type="match status" value="1"/>
</dbReference>
<accession>A0A1I0NJ66</accession>
<keyword evidence="11 12" id="KW-0998">Cell outer membrane</keyword>
<reference evidence="18" key="1">
    <citation type="submission" date="2016-10" db="EMBL/GenBank/DDBJ databases">
        <authorList>
            <person name="Varghese N."/>
            <person name="Submissions S."/>
        </authorList>
    </citation>
    <scope>NUCLEOTIDE SEQUENCE [LARGE SCALE GENOMIC DNA]</scope>
    <source>
        <strain evidence="18">CGMCC 1.12402</strain>
    </source>
</reference>
<comment type="subcellular location">
    <subcellularLocation>
        <location evidence="1 12">Cell outer membrane</location>
        <topology evidence="1 12">Multi-pass membrane protein</topology>
    </subcellularLocation>
</comment>
<dbReference type="OrthoDB" id="9761152at2"/>
<dbReference type="Gene3D" id="2.40.170.20">
    <property type="entry name" value="TonB-dependent receptor, beta-barrel domain"/>
    <property type="match status" value="1"/>
</dbReference>